<dbReference type="Proteomes" id="UP000271925">
    <property type="component" value="Unassembled WGS sequence"/>
</dbReference>
<accession>A0A3P1BJM4</accession>
<dbReference type="OrthoDB" id="9804804at2"/>
<feature type="transmembrane region" description="Helical" evidence="1">
    <location>
        <begin position="12"/>
        <end position="29"/>
    </location>
</feature>
<sequence length="70" mass="7723">MEKNVGFRDKVVRLLIASVLIALFIADVINGIWAVVALIGAGLLVVTSLMNFCPMYAVFRIATNRRKKVC</sequence>
<protein>
    <submittedName>
        <fullName evidence="3">DUF2892 domain-containing protein</fullName>
    </submittedName>
</protein>
<evidence type="ECO:0000259" key="2">
    <source>
        <dbReference type="Pfam" id="PF11127"/>
    </source>
</evidence>
<feature type="domain" description="Inner membrane protein YgaP-like transmembrane" evidence="2">
    <location>
        <begin position="1"/>
        <end position="66"/>
    </location>
</feature>
<comment type="caution">
    <text evidence="3">The sequence shown here is derived from an EMBL/GenBank/DDBJ whole genome shotgun (WGS) entry which is preliminary data.</text>
</comment>
<organism evidence="3 4">
    <name type="scientific">Larkinella rosea</name>
    <dbReference type="NCBI Taxonomy" id="2025312"/>
    <lineage>
        <taxon>Bacteria</taxon>
        <taxon>Pseudomonadati</taxon>
        <taxon>Bacteroidota</taxon>
        <taxon>Cytophagia</taxon>
        <taxon>Cytophagales</taxon>
        <taxon>Spirosomataceae</taxon>
        <taxon>Larkinella</taxon>
    </lineage>
</organism>
<keyword evidence="1" id="KW-0812">Transmembrane</keyword>
<evidence type="ECO:0000313" key="4">
    <source>
        <dbReference type="Proteomes" id="UP000271925"/>
    </source>
</evidence>
<keyword evidence="1" id="KW-0472">Membrane</keyword>
<reference evidence="3 4" key="1">
    <citation type="submission" date="2018-11" db="EMBL/GenBank/DDBJ databases">
        <authorList>
            <person name="Zhou Z."/>
            <person name="Wang G."/>
        </authorList>
    </citation>
    <scope>NUCLEOTIDE SEQUENCE [LARGE SCALE GENOMIC DNA]</scope>
    <source>
        <strain evidence="3 4">KCTC52004</strain>
    </source>
</reference>
<proteinExistence type="predicted"/>
<dbReference type="InterPro" id="IPR021309">
    <property type="entry name" value="YgaP-like_TM"/>
</dbReference>
<evidence type="ECO:0000313" key="3">
    <source>
        <dbReference type="EMBL" id="RRB01225.1"/>
    </source>
</evidence>
<dbReference type="RefSeq" id="WP_124877687.1">
    <property type="nucleotide sequence ID" value="NZ_RQJO01000010.1"/>
</dbReference>
<evidence type="ECO:0000256" key="1">
    <source>
        <dbReference type="SAM" id="Phobius"/>
    </source>
</evidence>
<feature type="transmembrane region" description="Helical" evidence="1">
    <location>
        <begin position="35"/>
        <end position="59"/>
    </location>
</feature>
<dbReference type="Pfam" id="PF11127">
    <property type="entry name" value="YgaP-like_TM"/>
    <property type="match status" value="1"/>
</dbReference>
<keyword evidence="1" id="KW-1133">Transmembrane helix</keyword>
<name>A0A3P1BJM4_9BACT</name>
<dbReference type="EMBL" id="RQJO01000010">
    <property type="protein sequence ID" value="RRB01225.1"/>
    <property type="molecule type" value="Genomic_DNA"/>
</dbReference>
<dbReference type="AlphaFoldDB" id="A0A3P1BJM4"/>
<keyword evidence="4" id="KW-1185">Reference proteome</keyword>
<gene>
    <name evidence="3" type="ORF">EHT25_23935</name>
</gene>